<sequence length="155" mass="17273">MKYLKATGKRFHTIPPSLFMNKITRNGNHALTGGGFADIYKGTSGDMSVCLKVLRVHLAETEEKKRRIIADFCQEALIWTQLRHPNILPLLGVNTELFPSGFCLVSPWMGNGDIVSFLKLNPNHDKLQPICEIMAGLEYLHTLPPPIVHGDIKGP</sequence>
<feature type="domain" description="Protein kinase" evidence="1">
    <location>
        <begin position="25"/>
        <end position="155"/>
    </location>
</feature>
<dbReference type="EMBL" id="CM032183">
    <property type="protein sequence ID" value="KAG7094838.1"/>
    <property type="molecule type" value="Genomic_DNA"/>
</dbReference>
<dbReference type="OrthoDB" id="3236663at2759"/>
<dbReference type="GO" id="GO:0005524">
    <property type="term" value="F:ATP binding"/>
    <property type="evidence" value="ECO:0007669"/>
    <property type="project" value="InterPro"/>
</dbReference>
<dbReference type="PANTHER" id="PTHR44329">
    <property type="entry name" value="SERINE/THREONINE-PROTEIN KINASE TNNI3K-RELATED"/>
    <property type="match status" value="1"/>
</dbReference>
<keyword evidence="3" id="KW-1185">Reference proteome</keyword>
<dbReference type="InterPro" id="IPR001245">
    <property type="entry name" value="Ser-Thr/Tyr_kinase_cat_dom"/>
</dbReference>
<dbReference type="SUPFAM" id="SSF56112">
    <property type="entry name" value="Protein kinase-like (PK-like)"/>
    <property type="match status" value="1"/>
</dbReference>
<proteinExistence type="predicted"/>
<gene>
    <name evidence="2" type="ORF">E1B28_005647</name>
</gene>
<dbReference type="InterPro" id="IPR051681">
    <property type="entry name" value="Ser/Thr_Kinases-Pseudokinases"/>
</dbReference>
<dbReference type="Pfam" id="PF07714">
    <property type="entry name" value="PK_Tyr_Ser-Thr"/>
    <property type="match status" value="1"/>
</dbReference>
<dbReference type="PANTHER" id="PTHR44329:SF214">
    <property type="entry name" value="PROTEIN KINASE DOMAIN-CONTAINING PROTEIN"/>
    <property type="match status" value="1"/>
</dbReference>
<evidence type="ECO:0000313" key="3">
    <source>
        <dbReference type="Proteomes" id="UP001049176"/>
    </source>
</evidence>
<dbReference type="GO" id="GO:0004674">
    <property type="term" value="F:protein serine/threonine kinase activity"/>
    <property type="evidence" value="ECO:0007669"/>
    <property type="project" value="TreeGrafter"/>
</dbReference>
<comment type="caution">
    <text evidence="2">The sequence shown here is derived from an EMBL/GenBank/DDBJ whole genome shotgun (WGS) entry which is preliminary data.</text>
</comment>
<dbReference type="InterPro" id="IPR000719">
    <property type="entry name" value="Prot_kinase_dom"/>
</dbReference>
<organism evidence="2 3">
    <name type="scientific">Marasmius oreades</name>
    <name type="common">fairy-ring Marasmius</name>
    <dbReference type="NCBI Taxonomy" id="181124"/>
    <lineage>
        <taxon>Eukaryota</taxon>
        <taxon>Fungi</taxon>
        <taxon>Dikarya</taxon>
        <taxon>Basidiomycota</taxon>
        <taxon>Agaricomycotina</taxon>
        <taxon>Agaricomycetes</taxon>
        <taxon>Agaricomycetidae</taxon>
        <taxon>Agaricales</taxon>
        <taxon>Marasmiineae</taxon>
        <taxon>Marasmiaceae</taxon>
        <taxon>Marasmius</taxon>
    </lineage>
</organism>
<dbReference type="Proteomes" id="UP001049176">
    <property type="component" value="Chromosome 3"/>
</dbReference>
<reference evidence="2" key="1">
    <citation type="journal article" date="2021" name="Genome Biol. Evol.">
        <title>The assembled and annotated genome of the fairy-ring fungus Marasmius oreades.</title>
        <authorList>
            <person name="Hiltunen M."/>
            <person name="Ament-Velasquez S.L."/>
            <person name="Johannesson H."/>
        </authorList>
    </citation>
    <scope>NUCLEOTIDE SEQUENCE</scope>
    <source>
        <strain evidence="2">03SP1</strain>
    </source>
</reference>
<dbReference type="AlphaFoldDB" id="A0A9P7S445"/>
<accession>A0A9P7S445</accession>
<dbReference type="InterPro" id="IPR011009">
    <property type="entry name" value="Kinase-like_dom_sf"/>
</dbReference>
<dbReference type="GeneID" id="66074723"/>
<dbReference type="RefSeq" id="XP_043011308.1">
    <property type="nucleotide sequence ID" value="XM_043150221.1"/>
</dbReference>
<dbReference type="PROSITE" id="PS50011">
    <property type="entry name" value="PROTEIN_KINASE_DOM"/>
    <property type="match status" value="1"/>
</dbReference>
<evidence type="ECO:0000259" key="1">
    <source>
        <dbReference type="PROSITE" id="PS50011"/>
    </source>
</evidence>
<dbReference type="KEGG" id="more:E1B28_005647"/>
<name>A0A9P7S445_9AGAR</name>
<dbReference type="Gene3D" id="1.10.510.10">
    <property type="entry name" value="Transferase(Phosphotransferase) domain 1"/>
    <property type="match status" value="1"/>
</dbReference>
<evidence type="ECO:0000313" key="2">
    <source>
        <dbReference type="EMBL" id="KAG7094838.1"/>
    </source>
</evidence>
<protein>
    <recommendedName>
        <fullName evidence="1">Protein kinase domain-containing protein</fullName>
    </recommendedName>
</protein>